<proteinExistence type="predicted"/>
<evidence type="ECO:0000313" key="2">
    <source>
        <dbReference type="EMBL" id="MTD21950.1"/>
    </source>
</evidence>
<feature type="coiled-coil region" evidence="1">
    <location>
        <begin position="1380"/>
        <end position="1434"/>
    </location>
</feature>
<organism evidence="2 3">
    <name type="scientific">Pseudomonas karstica</name>
    <dbReference type="NCBI Taxonomy" id="1055468"/>
    <lineage>
        <taxon>Bacteria</taxon>
        <taxon>Pseudomonadati</taxon>
        <taxon>Pseudomonadota</taxon>
        <taxon>Gammaproteobacteria</taxon>
        <taxon>Pseudomonadales</taxon>
        <taxon>Pseudomonadaceae</taxon>
        <taxon>Pseudomonas</taxon>
    </lineage>
</organism>
<comment type="caution">
    <text evidence="2">The sequence shown here is derived from an EMBL/GenBank/DDBJ whole genome shotgun (WGS) entry which is preliminary data.</text>
</comment>
<evidence type="ECO:0000256" key="1">
    <source>
        <dbReference type="SAM" id="Coils"/>
    </source>
</evidence>
<gene>
    <name evidence="2" type="ORF">GIR22_22730</name>
</gene>
<dbReference type="RefSeq" id="WP_154745513.1">
    <property type="nucleotide sequence ID" value="NZ_JBHSTG010000027.1"/>
</dbReference>
<sequence>MNATSPASDQPTQSRAYLQSVFSDRPSLEDVANTLLQEALTERFASQALNPRTLAIGQTVTLATEGDTTGYRHVRSVADALIERVMQGKAVNYTLGQHVVLQTGRQTHSPVSTGLTVDDLEQVINQLGPFLVGRFQERLAGYWSECPALIDPVSTRWRIVSEQLRRSLRNAPQNPPLSTAQAQSLLGNLYSVQADRDKFTGPDTLRISLIYAVSGAGSGEWLTVLVLQRWLAGKHHYYLYSPGTSLLSLDSLKDLERLLPRHMSRHHPGENIRWTMLEPDNDVFDRLAQSLLEKQLRDLADIRWSTFPSVEYYKQLLNALTAPEAWFSSPTRQPYTPGEDTLPLWLQTAQPDVRQLYSQWLEDLAKVERESAGASYLDGLDTITVYARKALQAQMAEDYPQEVVIDPDQYALAFTRTQGGTVGWTQTTQRSLTEWALENPFASPYARVEIKNLKQPGYVPDWWIKIPYLKRLIQRVDIGKYYPVLLEQKLISDESEAQRRRRLFCDHARVQLPLLALENMQRGHWGFTLAGFKTLCTLLHPQAAASLPAQQQPVAARPLAFLLHAGGKAHVAHNMFIIGATNAAHSPHVLYQPAGTPMLLQFASRQSLLDAIARSGTALNTAVLDSLDNSSRELFGNGGFLNPHVQRQLQGDEYDPVQASSPALLSDEQVVGDFLSHVFTQNAKALVAQAKAQSVSNDVLRWAAFRSDLWQIFNTALPLLRGPLASAGWLVQLMHSTQVLVSLRQADDEAEAGARAEFISTLAGLLLHHVATLDERLGLAQVKPHIASEQLGAVPAPQATQQSGTMLMQPAPLAEISPMYAPSWSSATALLSPALQADLATFRWRSKNAMSFQPSPAISEYAETQGPIKGLYRVFIRPQRVHLHAHIAGELYPVAAVEDGYRVADLNQPGRLGPWVKSDGDGHWSFDFRLRLSGGMPRKKSLPSRADLQRRNLELAEEYTQATSDLLKVEEGVQTTLALFERMHASEREKFTDQHRETIQRHYQEQLQKQERHQLQRMDVLRRKNENQPIARFEFELMQQLENSVENLCQQIAQKVLIRSAARPSPAVAERWFQELESDDDQVVARAHAQSIASLSSLAKLNQQLLELSLKEQTHLAELTAIPGYDPASHPLSDWTRMSWTPLDWRIKLIEVYQGLVLKRRPLPAEHEDFITTKRTLDLLIREVLSHKNLLAADELARDKRIELLGNVMDQYAVIRDRLDFVGQAYPDLFEINYFEKLIQLIVNTQGEAEHSQALLLRKKASEPPLVVAPRRPSGSRQRLIVTRDKQVLRGQVRERTPESDAEIIDVEDPIDHQKLGAFRENEKDGEWEEIPVEKPRDHAPGRAVKSLLGDADHLLAQVDRAMIDARKIAQKSNSPISVEAELTRIADSLLENAQKLRQAIGSAPANAREASRLSELEDAAKKLTEEGRQLRIEIIKRNPPEAARIQYLKDQQEIEILRVEGRIKLRRDGDYLQEYLIRDNERRPLAYAHFHYRTEDAGATVFTAGHLKRPDQRYVSFISVEGQTEQKMLTVYRSDINSRLAESLFFGTTQSTPRRGWVDYW</sequence>
<evidence type="ECO:0000313" key="3">
    <source>
        <dbReference type="Proteomes" id="UP000431485"/>
    </source>
</evidence>
<keyword evidence="3" id="KW-1185">Reference proteome</keyword>
<dbReference type="Proteomes" id="UP000431485">
    <property type="component" value="Unassembled WGS sequence"/>
</dbReference>
<keyword evidence="1" id="KW-0175">Coiled coil</keyword>
<accession>A0A7X2RZ61</accession>
<name>A0A7X2RZ61_9PSED</name>
<dbReference type="EMBL" id="WLYI01000039">
    <property type="protein sequence ID" value="MTD21950.1"/>
    <property type="molecule type" value="Genomic_DNA"/>
</dbReference>
<dbReference type="OrthoDB" id="7003488at2"/>
<protein>
    <submittedName>
        <fullName evidence="2">Uncharacterized protein</fullName>
    </submittedName>
</protein>
<reference evidence="2 3" key="1">
    <citation type="submission" date="2019-11" db="EMBL/GenBank/DDBJ databases">
        <title>Pseudmonas karstica sp. nov. and Pseudomonas spelaei sp. nov. from caves.</title>
        <authorList>
            <person name="Zeman M."/>
        </authorList>
    </citation>
    <scope>NUCLEOTIDE SEQUENCE [LARGE SCALE GENOMIC DNA]</scope>
    <source>
        <strain evidence="2 3">CCM 7891</strain>
    </source>
</reference>